<accession>A0ACC4DDA6</accession>
<gene>
    <name evidence="1" type="ORF">ACCO45_013231</name>
</gene>
<protein>
    <submittedName>
        <fullName evidence="1">Uncharacterized protein</fullName>
    </submittedName>
</protein>
<proteinExistence type="predicted"/>
<sequence length="451" mass="48145">MITVVAVGAAPCPPRLEASHRHRGRRRRPNRSSPMAVRRSAGGARQPHWRKRAKVRRRDQRQGGVSTPRSWRRAKSLLACRSGGCWVAAGGDGARICSTLRSWQPCSVCCECSMPLPVPRPHSTVRIAAAARGGRANAGCHSHLPSQHVPQGNAESPTSSLCLSFRGTVVQGPRNGLTGSRDNGACGLGGRDRVLGQTGEAAGLQRRHAELRSGRPRRERTKSPEDSLLWRALLGHWTGPSLSGRVSPSLGPGRPRNGAAHRVPTRVRTLFFKLEFGRVSYVETNRLGTRSWRLGVWVWLDTAPRAAGEEETLRAPRARPPSRAALSLGPGCLTSGWPGCHRGRRGHAVALAGAAGSGRPRAKPACHRLVLANGGGEMIDSRHSEGTVQQNSPSSRSPELRRRNRAASDVFVLGLAVADATTEGPDPAASVRAGAIGGCVPPVAVPGRRDE</sequence>
<evidence type="ECO:0000313" key="2">
    <source>
        <dbReference type="Proteomes" id="UP001638806"/>
    </source>
</evidence>
<dbReference type="Proteomes" id="UP001638806">
    <property type="component" value="Unassembled WGS sequence"/>
</dbReference>
<dbReference type="EMBL" id="JBGNUJ010000012">
    <property type="protein sequence ID" value="KAL3953288.1"/>
    <property type="molecule type" value="Genomic_DNA"/>
</dbReference>
<evidence type="ECO:0000313" key="1">
    <source>
        <dbReference type="EMBL" id="KAL3953288.1"/>
    </source>
</evidence>
<reference evidence="1" key="1">
    <citation type="submission" date="2024-12" db="EMBL/GenBank/DDBJ databases">
        <title>Comparative genomics and development of molecular markers within Purpureocillium lilacinum and among Purpureocillium species.</title>
        <authorList>
            <person name="Yeh Z.-Y."/>
            <person name="Ni N.-T."/>
            <person name="Lo P.-H."/>
            <person name="Mushyakhwo K."/>
            <person name="Lin C.-F."/>
            <person name="Nai Y.-S."/>
        </authorList>
    </citation>
    <scope>NUCLEOTIDE SEQUENCE</scope>
    <source>
        <strain evidence="1">NCHU-NPUST-175</strain>
    </source>
</reference>
<name>A0ACC4DDA6_PURLI</name>
<organism evidence="1 2">
    <name type="scientific">Purpureocillium lilacinum</name>
    <name type="common">Paecilomyces lilacinus</name>
    <dbReference type="NCBI Taxonomy" id="33203"/>
    <lineage>
        <taxon>Eukaryota</taxon>
        <taxon>Fungi</taxon>
        <taxon>Dikarya</taxon>
        <taxon>Ascomycota</taxon>
        <taxon>Pezizomycotina</taxon>
        <taxon>Sordariomycetes</taxon>
        <taxon>Hypocreomycetidae</taxon>
        <taxon>Hypocreales</taxon>
        <taxon>Ophiocordycipitaceae</taxon>
        <taxon>Purpureocillium</taxon>
    </lineage>
</organism>
<comment type="caution">
    <text evidence="1">The sequence shown here is derived from an EMBL/GenBank/DDBJ whole genome shotgun (WGS) entry which is preliminary data.</text>
</comment>
<keyword evidence="2" id="KW-1185">Reference proteome</keyword>